<evidence type="ECO:0000313" key="2">
    <source>
        <dbReference type="EMBL" id="MBS2961703.1"/>
    </source>
</evidence>
<protein>
    <recommendedName>
        <fullName evidence="1">ESAT-6-like protein</fullName>
    </recommendedName>
</protein>
<sequence length="92" mass="9867">MQKAAQQVQQVSEEINSELRSLMSSLEPVASSWKGSAASAFQQLMARWQEDASKLTQALDGIAGMLDSTTKTYSQAEESNASQISQILGSLG</sequence>
<dbReference type="InterPro" id="IPR010310">
    <property type="entry name" value="T7SS_ESAT-6-like"/>
</dbReference>
<name>A0A8J8BA48_9ACTN</name>
<keyword evidence="3" id="KW-1185">Reference proteome</keyword>
<dbReference type="InterPro" id="IPR036689">
    <property type="entry name" value="ESAT-6-like_sf"/>
</dbReference>
<dbReference type="SUPFAM" id="SSF140453">
    <property type="entry name" value="EsxAB dimer-like"/>
    <property type="match status" value="1"/>
</dbReference>
<dbReference type="Proteomes" id="UP000677913">
    <property type="component" value="Unassembled WGS sequence"/>
</dbReference>
<dbReference type="NCBIfam" id="TIGR03930">
    <property type="entry name" value="WXG100_ESAT6"/>
    <property type="match status" value="1"/>
</dbReference>
<comment type="similarity">
    <text evidence="1">Belongs to the WXG100 family.</text>
</comment>
<proteinExistence type="inferred from homology"/>
<evidence type="ECO:0000313" key="3">
    <source>
        <dbReference type="Proteomes" id="UP000677913"/>
    </source>
</evidence>
<comment type="caution">
    <text evidence="2">The sequence shown here is derived from an EMBL/GenBank/DDBJ whole genome shotgun (WGS) entry which is preliminary data.</text>
</comment>
<organism evidence="2 3">
    <name type="scientific">Actinocrinis puniceicyclus</name>
    <dbReference type="NCBI Taxonomy" id="977794"/>
    <lineage>
        <taxon>Bacteria</taxon>
        <taxon>Bacillati</taxon>
        <taxon>Actinomycetota</taxon>
        <taxon>Actinomycetes</taxon>
        <taxon>Catenulisporales</taxon>
        <taxon>Actinospicaceae</taxon>
        <taxon>Actinocrinis</taxon>
    </lineage>
</organism>
<accession>A0A8J8BA48</accession>
<dbReference type="EMBL" id="JAGSXH010000003">
    <property type="protein sequence ID" value="MBS2961703.1"/>
    <property type="molecule type" value="Genomic_DNA"/>
</dbReference>
<evidence type="ECO:0000256" key="1">
    <source>
        <dbReference type="RuleBase" id="RU362001"/>
    </source>
</evidence>
<dbReference type="Gene3D" id="1.10.287.1060">
    <property type="entry name" value="ESAT-6-like"/>
    <property type="match status" value="1"/>
</dbReference>
<gene>
    <name evidence="2" type="ORF">KGA66_01495</name>
</gene>
<reference evidence="2" key="1">
    <citation type="submission" date="2021-04" db="EMBL/GenBank/DDBJ databases">
        <title>Genome based classification of Actinospica acidithermotolerans sp. nov., an actinobacterium isolated from an Indonesian hot spring.</title>
        <authorList>
            <person name="Kusuma A.B."/>
            <person name="Putra K.E."/>
            <person name="Nafisah S."/>
            <person name="Loh J."/>
            <person name="Nouioui I."/>
            <person name="Goodfellow M."/>
        </authorList>
    </citation>
    <scope>NUCLEOTIDE SEQUENCE</scope>
    <source>
        <strain evidence="2">DSM 45618</strain>
    </source>
</reference>
<dbReference type="Pfam" id="PF06013">
    <property type="entry name" value="WXG100"/>
    <property type="match status" value="1"/>
</dbReference>
<dbReference type="AlphaFoldDB" id="A0A8J8BA48"/>